<keyword evidence="3" id="KW-0479">Metal-binding</keyword>
<dbReference type="SUPFAM" id="SSF63829">
    <property type="entry name" value="Calcium-dependent phosphotriesterase"/>
    <property type="match status" value="1"/>
</dbReference>
<feature type="binding site" evidence="3">
    <location>
        <position position="232"/>
    </location>
    <ligand>
        <name>a divalent metal cation</name>
        <dbReference type="ChEBI" id="CHEBI:60240"/>
    </ligand>
</feature>
<dbReference type="Pfam" id="PF13181">
    <property type="entry name" value="TPR_8"/>
    <property type="match status" value="2"/>
</dbReference>
<protein>
    <submittedName>
        <fullName evidence="7">Gluconolactonase</fullName>
        <ecNumber evidence="7">3.1.1.17</ecNumber>
    </submittedName>
</protein>
<evidence type="ECO:0000256" key="2">
    <source>
        <dbReference type="PIRSR" id="PIRSR605511-1"/>
    </source>
</evidence>
<keyword evidence="4" id="KW-0802">TPR repeat</keyword>
<dbReference type="EMBL" id="MCRJ01000101">
    <property type="protein sequence ID" value="ODN69246.1"/>
    <property type="molecule type" value="Genomic_DNA"/>
</dbReference>
<feature type="active site" description="Proton donor/acceptor" evidence="2">
    <location>
        <position position="232"/>
    </location>
</feature>
<reference evidence="7 8" key="1">
    <citation type="submission" date="2016-07" db="EMBL/GenBank/DDBJ databases">
        <title>Draft Genome Sequence of Methylobrevis pamukkalensis PK2.</title>
        <authorList>
            <person name="Vasilenko O.V."/>
            <person name="Doronina N.V."/>
            <person name="Shmareva M.N."/>
            <person name="Tarlachkov S.V."/>
            <person name="Mustakhimov I."/>
            <person name="Trotsenko Y.A."/>
        </authorList>
    </citation>
    <scope>NUCLEOTIDE SEQUENCE [LARGE SCALE GENOMIC DNA]</scope>
    <source>
        <strain evidence="7 8">PK2</strain>
    </source>
</reference>
<feature type="compositionally biased region" description="Basic residues" evidence="5">
    <location>
        <begin position="638"/>
        <end position="656"/>
    </location>
</feature>
<dbReference type="OrthoDB" id="241638at2"/>
<keyword evidence="8" id="KW-1185">Reference proteome</keyword>
<name>A0A1E3H097_9HYPH</name>
<feature type="compositionally biased region" description="Pro residues" evidence="5">
    <location>
        <begin position="450"/>
        <end position="460"/>
    </location>
</feature>
<gene>
    <name evidence="7" type="primary">gnl</name>
    <name evidence="7" type="ORF">A6302_03440</name>
</gene>
<dbReference type="GO" id="GO:0004341">
    <property type="term" value="F:gluconolactonase activity"/>
    <property type="evidence" value="ECO:0007669"/>
    <property type="project" value="UniProtKB-EC"/>
</dbReference>
<dbReference type="SUPFAM" id="SSF48452">
    <property type="entry name" value="TPR-like"/>
    <property type="match status" value="1"/>
</dbReference>
<dbReference type="PRINTS" id="PR01790">
    <property type="entry name" value="SMP30FAMILY"/>
</dbReference>
<feature type="region of interest" description="Disordered" evidence="5">
    <location>
        <begin position="445"/>
        <end position="497"/>
    </location>
</feature>
<dbReference type="EC" id="3.1.1.17" evidence="7"/>
<dbReference type="InterPro" id="IPR051262">
    <property type="entry name" value="SMP-30/CGR1_Lactonase"/>
</dbReference>
<sequence>MGTYEILDQRFKALIIGHAKRETLYTGCRWAEGPVYVPAAKSLIWSDIPNDRLMRFDETDGSVSVFEHPCGYHNGHTLDREGRIVACEHGGRRISRLEHDGRWTGLVDRFDGKRFNSPNDVVVKSDGTIWFTDPTYGIDSSYEGFAATAEIGASNVYRLDPASGAVSAVVTDMVQPNGLAFSPDETQLYVADTGSSHIDGHPREIRVYDVAADGASVSNGRNFADSPAGLFDGFRFDNRGHLWTSTENAVSCYAPDGTELGRIPVPEIVSNVTFGGPKRNRLYITAQTSLYAIYLTPTPPAGGNPDPHPTRPRPVNPFRMISDALAARAFKRAVKAGNAANRERRWTEAMTAFEAALAAQPKARKAWIQLGHARKEIGLLGKAEEAYRRAVALDGTDADAHLQLGHALKLQGRIDDAIAAYEMACAVGGESRAAWHAREELEALAIARRPPQPPKAPARPRPANRSWHRPWTPSSFRRRRGGGRPVAGRSGARPECTCGRDDRAECRPCRGRGFCDVHRPCRSAVDSRPVRGRPAQSPALRRALAGAPCRPLADRAAHAETALCGGRGGAAAAARCPAGGRHQRQRAGAAARRCCARGRPDTGRGAARQPLSAAAVRAARRGRPHPCQRSARLSLALPRRRARGRSRPVRRQRPRPRGSAPCRRPAGRRDPRS</sequence>
<dbReference type="Gene3D" id="1.25.40.10">
    <property type="entry name" value="Tetratricopeptide repeat domain"/>
    <property type="match status" value="1"/>
</dbReference>
<proteinExistence type="predicted"/>
<dbReference type="PANTHER" id="PTHR47572:SF4">
    <property type="entry name" value="LACTONASE DRP35"/>
    <property type="match status" value="1"/>
</dbReference>
<keyword evidence="1 7" id="KW-0378">Hydrolase</keyword>
<feature type="compositionally biased region" description="Low complexity" evidence="5">
    <location>
        <begin position="628"/>
        <end position="637"/>
    </location>
</feature>
<evidence type="ECO:0000313" key="8">
    <source>
        <dbReference type="Proteomes" id="UP000094622"/>
    </source>
</evidence>
<dbReference type="InterPro" id="IPR019734">
    <property type="entry name" value="TPR_rpt"/>
</dbReference>
<feature type="binding site" evidence="3">
    <location>
        <position position="32"/>
    </location>
    <ligand>
        <name>a divalent metal cation</name>
        <dbReference type="ChEBI" id="CHEBI:60240"/>
    </ligand>
</feature>
<evidence type="ECO:0000256" key="4">
    <source>
        <dbReference type="PROSITE-ProRule" id="PRU00339"/>
    </source>
</evidence>
<keyword evidence="3" id="KW-0862">Zinc</keyword>
<dbReference type="SMART" id="SM00028">
    <property type="entry name" value="TPR"/>
    <property type="match status" value="3"/>
</dbReference>
<dbReference type="PROSITE" id="PS50005">
    <property type="entry name" value="TPR"/>
    <property type="match status" value="1"/>
</dbReference>
<feature type="region of interest" description="Disordered" evidence="5">
    <location>
        <begin position="618"/>
        <end position="673"/>
    </location>
</feature>
<dbReference type="Gene3D" id="2.120.10.30">
    <property type="entry name" value="TolB, C-terminal domain"/>
    <property type="match status" value="1"/>
</dbReference>
<evidence type="ECO:0000259" key="6">
    <source>
        <dbReference type="Pfam" id="PF08450"/>
    </source>
</evidence>
<feature type="binding site" evidence="3">
    <location>
        <position position="177"/>
    </location>
    <ligand>
        <name>a divalent metal cation</name>
        <dbReference type="ChEBI" id="CHEBI:60240"/>
    </ligand>
</feature>
<accession>A0A1E3H097</accession>
<dbReference type="InterPro" id="IPR005511">
    <property type="entry name" value="SMP-30"/>
</dbReference>
<dbReference type="InterPro" id="IPR011990">
    <property type="entry name" value="TPR-like_helical_dom_sf"/>
</dbReference>
<evidence type="ECO:0000256" key="3">
    <source>
        <dbReference type="PIRSR" id="PIRSR605511-2"/>
    </source>
</evidence>
<dbReference type="GO" id="GO:0046872">
    <property type="term" value="F:metal ion binding"/>
    <property type="evidence" value="ECO:0007669"/>
    <property type="project" value="UniProtKB-KW"/>
</dbReference>
<evidence type="ECO:0000256" key="5">
    <source>
        <dbReference type="SAM" id="MobiDB-lite"/>
    </source>
</evidence>
<dbReference type="PATRIC" id="fig|1439726.3.peg.3620"/>
<feature type="repeat" description="TPR" evidence="4">
    <location>
        <begin position="364"/>
        <end position="397"/>
    </location>
</feature>
<feature type="domain" description="SMP-30/Gluconolactonase/LRE-like region" evidence="6">
    <location>
        <begin position="30"/>
        <end position="286"/>
    </location>
</feature>
<organism evidence="7 8">
    <name type="scientific">Methylobrevis pamukkalensis</name>
    <dbReference type="NCBI Taxonomy" id="1439726"/>
    <lineage>
        <taxon>Bacteria</taxon>
        <taxon>Pseudomonadati</taxon>
        <taxon>Pseudomonadota</taxon>
        <taxon>Alphaproteobacteria</taxon>
        <taxon>Hyphomicrobiales</taxon>
        <taxon>Pleomorphomonadaceae</taxon>
        <taxon>Methylobrevis</taxon>
    </lineage>
</organism>
<dbReference type="PANTHER" id="PTHR47572">
    <property type="entry name" value="LIPOPROTEIN-RELATED"/>
    <property type="match status" value="1"/>
</dbReference>
<evidence type="ECO:0000256" key="1">
    <source>
        <dbReference type="ARBA" id="ARBA00022801"/>
    </source>
</evidence>
<evidence type="ECO:0000313" key="7">
    <source>
        <dbReference type="EMBL" id="ODN69246.1"/>
    </source>
</evidence>
<dbReference type="InterPro" id="IPR011042">
    <property type="entry name" value="6-blade_b-propeller_TolB-like"/>
</dbReference>
<feature type="binding site" evidence="3">
    <location>
        <position position="119"/>
    </location>
    <ligand>
        <name>substrate</name>
    </ligand>
</feature>
<comment type="caution">
    <text evidence="7">The sequence shown here is derived from an EMBL/GenBank/DDBJ whole genome shotgun (WGS) entry which is preliminary data.</text>
</comment>
<dbReference type="Pfam" id="PF08450">
    <property type="entry name" value="SGL"/>
    <property type="match status" value="1"/>
</dbReference>
<comment type="cofactor">
    <cofactor evidence="3">
        <name>Zn(2+)</name>
        <dbReference type="ChEBI" id="CHEBI:29105"/>
    </cofactor>
    <text evidence="3">Binds 1 divalent metal cation per subunit.</text>
</comment>
<dbReference type="InterPro" id="IPR013658">
    <property type="entry name" value="SGL"/>
</dbReference>
<dbReference type="AlphaFoldDB" id="A0A1E3H097"/>
<dbReference type="Proteomes" id="UP000094622">
    <property type="component" value="Unassembled WGS sequence"/>
</dbReference>